<evidence type="ECO:0008006" key="3">
    <source>
        <dbReference type="Google" id="ProtNLM"/>
    </source>
</evidence>
<organism evidence="1 2">
    <name type="scientific">Siphonobacter curvatus</name>
    <dbReference type="NCBI Taxonomy" id="2094562"/>
    <lineage>
        <taxon>Bacteria</taxon>
        <taxon>Pseudomonadati</taxon>
        <taxon>Bacteroidota</taxon>
        <taxon>Cytophagia</taxon>
        <taxon>Cytophagales</taxon>
        <taxon>Cytophagaceae</taxon>
        <taxon>Siphonobacter</taxon>
    </lineage>
</organism>
<comment type="caution">
    <text evidence="1">The sequence shown here is derived from an EMBL/GenBank/DDBJ whole genome shotgun (WGS) entry which is preliminary data.</text>
</comment>
<protein>
    <recommendedName>
        <fullName evidence="3">Addiction module toxin RelE</fullName>
    </recommendedName>
</protein>
<gene>
    <name evidence="1" type="ORF">C5O19_15515</name>
</gene>
<name>A0A2S7IK97_9BACT</name>
<dbReference type="OrthoDB" id="1364255at2"/>
<dbReference type="AlphaFoldDB" id="A0A2S7IK97"/>
<keyword evidence="2" id="KW-1185">Reference proteome</keyword>
<dbReference type="PIRSF" id="PIRSF039032">
    <property type="entry name" value="HigB-2"/>
    <property type="match status" value="1"/>
</dbReference>
<dbReference type="EMBL" id="PTRA01000002">
    <property type="protein sequence ID" value="PQA57031.1"/>
    <property type="molecule type" value="Genomic_DNA"/>
</dbReference>
<dbReference type="Proteomes" id="UP000239590">
    <property type="component" value="Unassembled WGS sequence"/>
</dbReference>
<evidence type="ECO:0000313" key="1">
    <source>
        <dbReference type="EMBL" id="PQA57031.1"/>
    </source>
</evidence>
<reference evidence="2" key="1">
    <citation type="submission" date="2018-02" db="EMBL/GenBank/DDBJ databases">
        <title>Genome sequencing of Solimonas sp. HR-BB.</title>
        <authorList>
            <person name="Lee Y."/>
            <person name="Jeon C.O."/>
        </authorList>
    </citation>
    <scope>NUCLEOTIDE SEQUENCE [LARGE SCALE GENOMIC DNA]</scope>
    <source>
        <strain evidence="2">HR-U</strain>
    </source>
</reference>
<proteinExistence type="predicted"/>
<accession>A0A2S7IK97</accession>
<dbReference type="InterPro" id="IPR009387">
    <property type="entry name" value="HigB-2"/>
</dbReference>
<sequence>MKIILTPNFEKGFKKVPPIKEDLWALGQSLQENPTQGSEVFKNCYKVRLAIKSKGKSGGGRLITYVRITSESVYLLSIYAKSERETVTDAYIKHLLKDLS</sequence>
<evidence type="ECO:0000313" key="2">
    <source>
        <dbReference type="Proteomes" id="UP000239590"/>
    </source>
</evidence>